<proteinExistence type="predicted"/>
<evidence type="ECO:0000313" key="1">
    <source>
        <dbReference type="EMBL" id="CAA7393805.1"/>
    </source>
</evidence>
<gene>
    <name evidence="1" type="ORF">SI8410_03004511</name>
</gene>
<dbReference type="AlphaFoldDB" id="A0A7I8K9G1"/>
<keyword evidence="2" id="KW-1185">Reference proteome</keyword>
<dbReference type="EMBL" id="LR746266">
    <property type="protein sequence ID" value="CAA7393805.1"/>
    <property type="molecule type" value="Genomic_DNA"/>
</dbReference>
<organism evidence="1 2">
    <name type="scientific">Spirodela intermedia</name>
    <name type="common">Intermediate duckweed</name>
    <dbReference type="NCBI Taxonomy" id="51605"/>
    <lineage>
        <taxon>Eukaryota</taxon>
        <taxon>Viridiplantae</taxon>
        <taxon>Streptophyta</taxon>
        <taxon>Embryophyta</taxon>
        <taxon>Tracheophyta</taxon>
        <taxon>Spermatophyta</taxon>
        <taxon>Magnoliopsida</taxon>
        <taxon>Liliopsida</taxon>
        <taxon>Araceae</taxon>
        <taxon>Lemnoideae</taxon>
        <taxon>Spirodela</taxon>
    </lineage>
</organism>
<evidence type="ECO:0000313" key="2">
    <source>
        <dbReference type="Proteomes" id="UP000663760"/>
    </source>
</evidence>
<accession>A0A7I8K9G1</accession>
<sequence length="70" mass="7624">MGPSGPIISPPPTTSLGCGLSRLCEAPSLKNSHGLGLRVTDWGHMCITPLSRHWWLVEHGTRSGRKHARK</sequence>
<name>A0A7I8K9G1_SPIIN</name>
<protein>
    <submittedName>
        <fullName evidence="1">Uncharacterized protein</fullName>
    </submittedName>
</protein>
<dbReference type="Proteomes" id="UP000663760">
    <property type="component" value="Chromosome 3"/>
</dbReference>
<reference evidence="1" key="1">
    <citation type="submission" date="2020-02" db="EMBL/GenBank/DDBJ databases">
        <authorList>
            <person name="Scholz U."/>
            <person name="Mascher M."/>
            <person name="Fiebig A."/>
        </authorList>
    </citation>
    <scope>NUCLEOTIDE SEQUENCE</scope>
</reference>